<evidence type="ECO:0000256" key="8">
    <source>
        <dbReference type="ARBA" id="ARBA00048679"/>
    </source>
</evidence>
<feature type="region of interest" description="Disordered" evidence="9">
    <location>
        <begin position="746"/>
        <end position="779"/>
    </location>
</feature>
<dbReference type="FunFam" id="1.10.510.10:FF:001565">
    <property type="entry name" value="WNK protein kinase"/>
    <property type="match status" value="1"/>
</dbReference>
<evidence type="ECO:0000256" key="6">
    <source>
        <dbReference type="ARBA" id="ARBA00022840"/>
    </source>
</evidence>
<sequence length="1526" mass="154742">MPTNTAQWSSSDKQPEEVEESPNGRYIRYNILLGKGACKRVYKALDTEEGREVAWNQVELLGMEGDEEARAHLQEEIRVLQQLKHKNIMTFYAWWVDPGQQHINFITELFTAGNLRQYRKKLKIMSENVLKRWAHQILEGLLYLHGHVPPIVHRDLKCDNIFVNSATGQIKIGDLGLATVQQQGMSVVGTPEFMAPEVYDESYDERCDIYSFGMCLLELATQEYPYAECHSVPQIFKKVTLGIPPASLARVSSPELRDFISLCIAHNPADRPSARELLKHPYLEIVRQAAGGSSSNGGGGGELTSGGSASSLLAAAGSSCGGSGGGTGWNTPSGTLHCAASARDLREALHQQEALARHQHQQQQHLLHPHLSCPQVPLPGLAAALGGGTSPPPPPASASSPHIAAMTGPQEGILAMARSSSSGSGQMPLPSLPPAPLLVSQAALRRSTSGAGAIPPQPSPLGRSVSIRNQAGEPSQPPPQPPTSSSQLSRLGSGGVPAVVTVGSSPPACSSPRAAPRSRLGLTCDVGGPAAGGGGVYGSPPSPSTAALALSPAPTLSLLPEAVSAVQPAAAAAATEATREDLPCQSLPAVAAAAASGSSKPHATAAAPGEETYLPSAFMTHAALAADLSQPELPTSQQQQEEASAHTTEGPGSAAAPSGGSSIGGGRIGGGAAWDPVLGSATRPRLHSGGVVASRHGSECSHRSEVSGGGSGAGGVSTDGDDTDSDEEVLVPIELLKAGLLEEGFVESDHSQTSRHSPSRRSLSFSQTQALAQGAYQPSGFSRPSCIEGKEPEGPVNAAGQVEEGCTYGVARARLEEKGLQRDLECTQPALEAAVAHPLEAVAEETTSRDASVSLALPLLSGQPVAVASESSPPPSPPLERAARAAASPTAIAATSRMDNPVVRASLDGGNAAYTTAEGACNNPPPCKSVRGAGSACHSRGSSLDVISFSLAPGPHDSGASTPALRGSYSGQPQQQQQQQHPTHGGTSGHLQQPSVQQPQPQPPTTAEAAAAIAASSSRSSSRKFTATADSTTTSSTDPVTAAAAAAVQSPSLQVPSNAAVQSQALHQAHASVLTPPGSPTLGQASAVVPGPVRLPSFRNKVLMTVTSPPGSSGGAGGAGTSAAAAAAAAAQPLRHLRTTSARAMHGISGDALMRGVGSPPLPRSGAFGSAHGPRTLRVPQFPAAAAGGSSAAPVSAAPEGDAALAGLFNLPPLQQPRLFERTLGRSGNGNSLTGGGGGSDSSNSCFFQRSASLPLTPVPSIDAAAPCSGVVASSLPGGDVPFQAGTVTTGSAAEGVSALLPAPAAAEERSLPVPEGSFGLSTLEALAAGRPLSSGGAGADGLLRGEAAACPTSAAATVTQQLRRQNQHQQEGFTRSSDGDNSSSGVLTGLWRGDVDTIASTPATAATAATEAAAAAAAAAGLMRYVPHSALMPLKEDSAELAPPSPRVTTSGGGGEGGSVGGDSRRGGSAAGFAADMAGVGDGEMTVVREFARPIQGVIMRFKQLKRLVGDKAKAFRTTDKQPRM</sequence>
<evidence type="ECO:0000256" key="4">
    <source>
        <dbReference type="ARBA" id="ARBA00022741"/>
    </source>
</evidence>
<keyword evidence="12" id="KW-1185">Reference proteome</keyword>
<dbReference type="FunFam" id="3.30.200.20:FF:000075">
    <property type="entry name" value="Probable serine/threonine-protein kinase WNK1"/>
    <property type="match status" value="1"/>
</dbReference>
<proteinExistence type="predicted"/>
<dbReference type="EMBL" id="BMAR01000038">
    <property type="protein sequence ID" value="GFR50549.1"/>
    <property type="molecule type" value="Genomic_DNA"/>
</dbReference>
<feature type="compositionally biased region" description="Low complexity" evidence="9">
    <location>
        <begin position="650"/>
        <end position="660"/>
    </location>
</feature>
<name>A0AAD3DYV0_9CHLO</name>
<evidence type="ECO:0000256" key="1">
    <source>
        <dbReference type="ARBA" id="ARBA00012513"/>
    </source>
</evidence>
<dbReference type="SUPFAM" id="SSF56112">
    <property type="entry name" value="Protein kinase-like (PK-like)"/>
    <property type="match status" value="1"/>
</dbReference>
<evidence type="ECO:0000256" key="9">
    <source>
        <dbReference type="SAM" id="MobiDB-lite"/>
    </source>
</evidence>
<dbReference type="InterPro" id="IPR000719">
    <property type="entry name" value="Prot_kinase_dom"/>
</dbReference>
<feature type="compositionally biased region" description="Low complexity" evidence="9">
    <location>
        <begin position="504"/>
        <end position="516"/>
    </location>
</feature>
<evidence type="ECO:0000256" key="7">
    <source>
        <dbReference type="ARBA" id="ARBA00047899"/>
    </source>
</evidence>
<feature type="region of interest" description="Disordered" evidence="9">
    <location>
        <begin position="1439"/>
        <end position="1469"/>
    </location>
</feature>
<dbReference type="EC" id="2.7.11.1" evidence="1"/>
<feature type="region of interest" description="Disordered" evidence="9">
    <location>
        <begin position="1"/>
        <end position="21"/>
    </location>
</feature>
<gene>
    <name evidence="11" type="ORF">Agub_g12823</name>
</gene>
<feature type="compositionally biased region" description="Gly residues" evidence="9">
    <location>
        <begin position="1452"/>
        <end position="1462"/>
    </location>
</feature>
<feature type="region of interest" description="Disordered" evidence="9">
    <location>
        <begin position="1361"/>
        <end position="1389"/>
    </location>
</feature>
<evidence type="ECO:0000259" key="10">
    <source>
        <dbReference type="PROSITE" id="PS50011"/>
    </source>
</evidence>
<dbReference type="GO" id="GO:0005524">
    <property type="term" value="F:ATP binding"/>
    <property type="evidence" value="ECO:0007669"/>
    <property type="project" value="UniProtKB-KW"/>
</dbReference>
<feature type="compositionally biased region" description="Gly residues" evidence="9">
    <location>
        <begin position="661"/>
        <end position="672"/>
    </location>
</feature>
<dbReference type="PANTHER" id="PTHR13902">
    <property type="entry name" value="SERINE/THREONINE-PROTEIN KINASE WNK WITH NO LYSINE -RELATED"/>
    <property type="match status" value="1"/>
</dbReference>
<accession>A0AAD3DYV0</accession>
<dbReference type="InterPro" id="IPR050588">
    <property type="entry name" value="WNK_Ser-Thr_kinase"/>
</dbReference>
<feature type="region of interest" description="Disordered" evidence="9">
    <location>
        <begin position="630"/>
        <end position="725"/>
    </location>
</feature>
<keyword evidence="4" id="KW-0547">Nucleotide-binding</keyword>
<evidence type="ECO:0000256" key="3">
    <source>
        <dbReference type="ARBA" id="ARBA00022679"/>
    </source>
</evidence>
<feature type="compositionally biased region" description="Polar residues" evidence="9">
    <location>
        <begin position="632"/>
        <end position="647"/>
    </location>
</feature>
<keyword evidence="3" id="KW-0808">Transferase</keyword>
<protein>
    <recommendedName>
        <fullName evidence="1">non-specific serine/threonine protein kinase</fullName>
        <ecNumber evidence="1">2.7.11.1</ecNumber>
    </recommendedName>
</protein>
<feature type="compositionally biased region" description="Polar residues" evidence="9">
    <location>
        <begin position="1372"/>
        <end position="1387"/>
    </location>
</feature>
<feature type="region of interest" description="Disordered" evidence="9">
    <location>
        <begin position="446"/>
        <end position="516"/>
    </location>
</feature>
<feature type="compositionally biased region" description="Polar residues" evidence="9">
    <location>
        <begin position="1"/>
        <end position="12"/>
    </location>
</feature>
<dbReference type="SMART" id="SM00220">
    <property type="entry name" value="S_TKc"/>
    <property type="match status" value="1"/>
</dbReference>
<feature type="compositionally biased region" description="Low complexity" evidence="9">
    <location>
        <begin position="992"/>
        <end position="1037"/>
    </location>
</feature>
<dbReference type="GO" id="GO:0004674">
    <property type="term" value="F:protein serine/threonine kinase activity"/>
    <property type="evidence" value="ECO:0007669"/>
    <property type="project" value="UniProtKB-KW"/>
</dbReference>
<dbReference type="Gene3D" id="1.10.510.10">
    <property type="entry name" value="Transferase(Phosphotransferase) domain 1"/>
    <property type="match status" value="1"/>
</dbReference>
<feature type="compositionally biased region" description="Low complexity" evidence="9">
    <location>
        <begin position="970"/>
        <end position="985"/>
    </location>
</feature>
<feature type="region of interest" description="Disordered" evidence="9">
    <location>
        <begin position="382"/>
        <end position="404"/>
    </location>
</feature>
<comment type="catalytic activity">
    <reaction evidence="8">
        <text>L-seryl-[protein] + ATP = O-phospho-L-seryl-[protein] + ADP + H(+)</text>
        <dbReference type="Rhea" id="RHEA:17989"/>
        <dbReference type="Rhea" id="RHEA-COMP:9863"/>
        <dbReference type="Rhea" id="RHEA-COMP:11604"/>
        <dbReference type="ChEBI" id="CHEBI:15378"/>
        <dbReference type="ChEBI" id="CHEBI:29999"/>
        <dbReference type="ChEBI" id="CHEBI:30616"/>
        <dbReference type="ChEBI" id="CHEBI:83421"/>
        <dbReference type="ChEBI" id="CHEBI:456216"/>
        <dbReference type="EC" id="2.7.11.1"/>
    </reaction>
</comment>
<reference evidence="11 12" key="1">
    <citation type="journal article" date="2021" name="Sci. Rep.">
        <title>Genome sequencing of the multicellular alga Astrephomene provides insights into convergent evolution of germ-soma differentiation.</title>
        <authorList>
            <person name="Yamashita S."/>
            <person name="Yamamoto K."/>
            <person name="Matsuzaki R."/>
            <person name="Suzuki S."/>
            <person name="Yamaguchi H."/>
            <person name="Hirooka S."/>
            <person name="Minakuchi Y."/>
            <person name="Miyagishima S."/>
            <person name="Kawachi M."/>
            <person name="Toyoda A."/>
            <person name="Nozaki H."/>
        </authorList>
    </citation>
    <scope>NUCLEOTIDE SEQUENCE [LARGE SCALE GENOMIC DNA]</scope>
    <source>
        <strain evidence="11 12">NIES-4017</strain>
    </source>
</reference>
<feature type="region of interest" description="Disordered" evidence="9">
    <location>
        <begin position="948"/>
        <end position="1037"/>
    </location>
</feature>
<evidence type="ECO:0000256" key="2">
    <source>
        <dbReference type="ARBA" id="ARBA00022527"/>
    </source>
</evidence>
<feature type="region of interest" description="Disordered" evidence="9">
    <location>
        <begin position="1223"/>
        <end position="1242"/>
    </location>
</feature>
<dbReference type="PROSITE" id="PS50011">
    <property type="entry name" value="PROTEIN_KINASE_DOM"/>
    <property type="match status" value="1"/>
</dbReference>
<dbReference type="Pfam" id="PF00069">
    <property type="entry name" value="Pkinase"/>
    <property type="match status" value="1"/>
</dbReference>
<dbReference type="Gene3D" id="3.30.200.20">
    <property type="entry name" value="Phosphorylase Kinase, domain 1"/>
    <property type="match status" value="1"/>
</dbReference>
<feature type="compositionally biased region" description="Gly residues" evidence="9">
    <location>
        <begin position="707"/>
        <end position="717"/>
    </location>
</feature>
<feature type="compositionally biased region" description="Low complexity" evidence="9">
    <location>
        <begin position="1361"/>
        <end position="1371"/>
    </location>
</feature>
<dbReference type="CDD" id="cd13983">
    <property type="entry name" value="STKc_WNK"/>
    <property type="match status" value="1"/>
</dbReference>
<dbReference type="PROSITE" id="PS00108">
    <property type="entry name" value="PROTEIN_KINASE_ST"/>
    <property type="match status" value="1"/>
</dbReference>
<evidence type="ECO:0000256" key="5">
    <source>
        <dbReference type="ARBA" id="ARBA00022777"/>
    </source>
</evidence>
<dbReference type="InterPro" id="IPR011009">
    <property type="entry name" value="Kinase-like_dom_sf"/>
</dbReference>
<evidence type="ECO:0000313" key="11">
    <source>
        <dbReference type="EMBL" id="GFR50549.1"/>
    </source>
</evidence>
<feature type="compositionally biased region" description="Polar residues" evidence="9">
    <location>
        <begin position="754"/>
        <end position="771"/>
    </location>
</feature>
<comment type="catalytic activity">
    <reaction evidence="7">
        <text>L-threonyl-[protein] + ATP = O-phospho-L-threonyl-[protein] + ADP + H(+)</text>
        <dbReference type="Rhea" id="RHEA:46608"/>
        <dbReference type="Rhea" id="RHEA-COMP:11060"/>
        <dbReference type="Rhea" id="RHEA-COMP:11605"/>
        <dbReference type="ChEBI" id="CHEBI:15378"/>
        <dbReference type="ChEBI" id="CHEBI:30013"/>
        <dbReference type="ChEBI" id="CHEBI:30616"/>
        <dbReference type="ChEBI" id="CHEBI:61977"/>
        <dbReference type="ChEBI" id="CHEBI:456216"/>
        <dbReference type="EC" id="2.7.11.1"/>
    </reaction>
</comment>
<keyword evidence="5" id="KW-0418">Kinase</keyword>
<keyword evidence="6" id="KW-0067">ATP-binding</keyword>
<evidence type="ECO:0000313" key="12">
    <source>
        <dbReference type="Proteomes" id="UP001054857"/>
    </source>
</evidence>
<organism evidence="11 12">
    <name type="scientific">Astrephomene gubernaculifera</name>
    <dbReference type="NCBI Taxonomy" id="47775"/>
    <lineage>
        <taxon>Eukaryota</taxon>
        <taxon>Viridiplantae</taxon>
        <taxon>Chlorophyta</taxon>
        <taxon>core chlorophytes</taxon>
        <taxon>Chlorophyceae</taxon>
        <taxon>CS clade</taxon>
        <taxon>Chlamydomonadales</taxon>
        <taxon>Astrephomenaceae</taxon>
        <taxon>Astrephomene</taxon>
    </lineage>
</organism>
<keyword evidence="2" id="KW-0723">Serine/threonine-protein kinase</keyword>
<feature type="compositionally biased region" description="Basic and acidic residues" evidence="9">
    <location>
        <begin position="696"/>
        <end position="705"/>
    </location>
</feature>
<dbReference type="Proteomes" id="UP001054857">
    <property type="component" value="Unassembled WGS sequence"/>
</dbReference>
<feature type="domain" description="Protein kinase" evidence="10">
    <location>
        <begin position="27"/>
        <end position="283"/>
    </location>
</feature>
<dbReference type="InterPro" id="IPR008271">
    <property type="entry name" value="Ser/Thr_kinase_AS"/>
</dbReference>
<comment type="caution">
    <text evidence="11">The sequence shown here is derived from an EMBL/GenBank/DDBJ whole genome shotgun (WGS) entry which is preliminary data.</text>
</comment>